<organism evidence="3 4">
    <name type="scientific">Pseudarthrobacter enclensis</name>
    <dbReference type="NCBI Taxonomy" id="993070"/>
    <lineage>
        <taxon>Bacteria</taxon>
        <taxon>Bacillati</taxon>
        <taxon>Actinomycetota</taxon>
        <taxon>Actinomycetes</taxon>
        <taxon>Micrococcales</taxon>
        <taxon>Micrococcaceae</taxon>
        <taxon>Pseudarthrobacter</taxon>
    </lineage>
</organism>
<feature type="domain" description="GerMN" evidence="2">
    <location>
        <begin position="104"/>
        <end position="201"/>
    </location>
</feature>
<feature type="region of interest" description="Disordered" evidence="1">
    <location>
        <begin position="43"/>
        <end position="69"/>
    </location>
</feature>
<dbReference type="InterPro" id="IPR019606">
    <property type="entry name" value="GerMN"/>
</dbReference>
<gene>
    <name evidence="3" type="ORF">J2X98_004119</name>
</gene>
<evidence type="ECO:0000256" key="1">
    <source>
        <dbReference type="SAM" id="MobiDB-lite"/>
    </source>
</evidence>
<dbReference type="Proteomes" id="UP001226577">
    <property type="component" value="Unassembled WGS sequence"/>
</dbReference>
<feature type="region of interest" description="Disordered" evidence="1">
    <location>
        <begin position="299"/>
        <end position="318"/>
    </location>
</feature>
<accession>A0ABT9RZ25</accession>
<comment type="caution">
    <text evidence="3">The sequence shown here is derived from an EMBL/GenBank/DDBJ whole genome shotgun (WGS) entry which is preliminary data.</text>
</comment>
<dbReference type="EMBL" id="JAUSRE010000029">
    <property type="protein sequence ID" value="MDP9890505.1"/>
    <property type="molecule type" value="Genomic_DNA"/>
</dbReference>
<reference evidence="3 4" key="1">
    <citation type="submission" date="2023-07" db="EMBL/GenBank/DDBJ databases">
        <title>Sorghum-associated microbial communities from plants grown in Nebraska, USA.</title>
        <authorList>
            <person name="Schachtman D."/>
        </authorList>
    </citation>
    <scope>NUCLEOTIDE SEQUENCE [LARGE SCALE GENOMIC DNA]</scope>
    <source>
        <strain evidence="3 4">CC222</strain>
    </source>
</reference>
<keyword evidence="4" id="KW-1185">Reference proteome</keyword>
<name>A0ABT9RZ25_9MICC</name>
<dbReference type="Pfam" id="PF10646">
    <property type="entry name" value="Germane"/>
    <property type="match status" value="1"/>
</dbReference>
<protein>
    <submittedName>
        <fullName evidence="3">Spore germination protein GerM</fullName>
    </submittedName>
</protein>
<proteinExistence type="predicted"/>
<evidence type="ECO:0000259" key="2">
    <source>
        <dbReference type="SMART" id="SM00909"/>
    </source>
</evidence>
<dbReference type="SMART" id="SM00909">
    <property type="entry name" value="Germane"/>
    <property type="match status" value="1"/>
</dbReference>
<dbReference type="RefSeq" id="WP_307311841.1">
    <property type="nucleotide sequence ID" value="NZ_JAUSRE010000029.1"/>
</dbReference>
<evidence type="ECO:0000313" key="4">
    <source>
        <dbReference type="Proteomes" id="UP001226577"/>
    </source>
</evidence>
<evidence type="ECO:0000313" key="3">
    <source>
        <dbReference type="EMBL" id="MDP9890505.1"/>
    </source>
</evidence>
<feature type="compositionally biased region" description="Low complexity" evidence="1">
    <location>
        <begin position="43"/>
        <end position="55"/>
    </location>
</feature>
<feature type="compositionally biased region" description="Basic and acidic residues" evidence="1">
    <location>
        <begin position="305"/>
        <end position="318"/>
    </location>
</feature>
<sequence>MPVTSAPYGAGRYKGRLRPAVLAGILVLVPALAGCTADGGSSPAATVASVPASGGTMPDAPATSAPLETTQSSNKAPVYWIGRSGGNIFLYREFRDVPEQENPVTRALRAMMSEKPLDPDFFTPWQNPDKLATSISGKDVITVDVSSDAFNSNLDADMAARAIQQLIYTATAAAASSGLIDAGQQIRVRILVDGHTDYVAFGKIQLGSLMTRAAGLVAPVWIIDPQENTEVPAGSVKITGRSTSPGSKLHWQILQSTDGGSKAPFLTGETTAATDPAQAGAFTVALNLPVGDYELRVAQAGQDGQPDRNEDTRSFKVR</sequence>